<dbReference type="CDD" id="cd01428">
    <property type="entry name" value="ADK"/>
    <property type="match status" value="1"/>
</dbReference>
<dbReference type="PROSITE" id="PS00113">
    <property type="entry name" value="ADENYLATE_KINASE"/>
    <property type="match status" value="1"/>
</dbReference>
<sequence>MAAPILNRLLRLQPFPSSFSSLRCFTALASEAQLGFADSLSHQRVHTRPDHASKNVQWIFLGCPGVGKGTYASRLSQLLGVPHIATGDLVRAELKNSGPLADQLKEIVNQGKLVSDEIIINLLSKRLEEGEAKGESGFILDGFPRTIRQAEILEGVTDIDLVVNLKLREDVLIEKCLGRRTCNQCGGNFNVACIDVKAENGKPGISMAPLLPPPQCSSKLIVRSDDTEEVVKARLQIYNEVSQPVEEFYRNRGMLMEFDLPGGIPESWPKLLEALNLDDHERIRGRQVVELSEFEAQYKRLQFLAKFNFLSCVKQGRNSRDKRGFKGESRSSVCCPTLIKSHQTGALAVGADSRHFISLVFAVPLGRPWVAHLSDYQELQDGPLEKLMCPESRIFHYSARMPRTVSVSPLHIDNICRKLICISSDNLIDLKCNLSFQQRSFITQSAFLGQDSSNAALLHKLELSLKDHQLNEAWRQFNNYKNLYGYPEKSFLRRFIIELIYSSNSHWLSKAHRLVLSIFREKPNLLDHDFLVKLALALARAQMPIPASSVLRNILEKNKCLPTDLWATIFLHMVKTQIGACIALNLLVDISESFLNSKGNYGSTVTKHSKLTPPPTIIFNLVLNASVGFGATIKAQQVIEDLMPRLGIKADAGTIVIISLIYEKNGVRNDLKQLKQYVDAAPDSLNYLYQMFYNSLLSLHFKFNDIDAAATLILDLYKREQPAKCSCKSDMRNNGLQRPLFVHIGSPNRRSGLKLQIEPDILDRHISVNMKSSDMYVMHVDGKLVVSNKALAMIISEFIRVQKVTDISNLLIGIEKGICFPEKSRLSSDVVDALVQLGWLEAAHDILDEFESAGVPLELDMYKLLVRTYSKEHKFKEAKVLLRQMRKTGWIKNFSDEEAISACLKQNKKAIPDYAGIKNSSLAYFLSIGTKEIDPLPPLIYEFNSSIHFFCKAKMIEDALKVFQKFQRVKLRPTVQTFSFLVDGYSSLCMYRKITILWGETKRRIETGDLAVNRDLLECFLLNFIKGGYFERVMEIAGYMTRNSLFVDTWKYKQVFLTLHKDLYKRLKASQARTEAQSKRLEHVQDFKKWVGIV</sequence>
<dbReference type="InterPro" id="IPR006259">
    <property type="entry name" value="Adenyl_kin_sub"/>
</dbReference>
<gene>
    <name evidence="11" type="ORF">H6P81_005423</name>
</gene>
<dbReference type="NCBIfam" id="TIGR00756">
    <property type="entry name" value="PPR"/>
    <property type="match status" value="1"/>
</dbReference>
<dbReference type="PROSITE" id="PS51375">
    <property type="entry name" value="PPR"/>
    <property type="match status" value="2"/>
</dbReference>
<evidence type="ECO:0000256" key="4">
    <source>
        <dbReference type="ARBA" id="ARBA00012955"/>
    </source>
</evidence>
<evidence type="ECO:0000256" key="7">
    <source>
        <dbReference type="ARBA" id="ARBA00022741"/>
    </source>
</evidence>
<dbReference type="InterPro" id="IPR057440">
    <property type="entry name" value="At1g68980-like_TPR"/>
</dbReference>
<dbReference type="AlphaFoldDB" id="A0AAV7EV52"/>
<dbReference type="PRINTS" id="PR00094">
    <property type="entry name" value="ADENYLTKNASE"/>
</dbReference>
<dbReference type="EMBL" id="JAINDJ010000003">
    <property type="protein sequence ID" value="KAG9452519.1"/>
    <property type="molecule type" value="Genomic_DNA"/>
</dbReference>
<evidence type="ECO:0000313" key="12">
    <source>
        <dbReference type="Proteomes" id="UP000825729"/>
    </source>
</evidence>
<dbReference type="InterPro" id="IPR033690">
    <property type="entry name" value="Adenylat_kinase_CS"/>
</dbReference>
<dbReference type="Pfam" id="PF00406">
    <property type="entry name" value="ADK"/>
    <property type="match status" value="1"/>
</dbReference>
<keyword evidence="6" id="KW-0677">Repeat</keyword>
<evidence type="ECO:0000256" key="5">
    <source>
        <dbReference type="ARBA" id="ARBA00022679"/>
    </source>
</evidence>
<keyword evidence="7" id="KW-0547">Nucleotide-binding</keyword>
<dbReference type="SUPFAM" id="SSF52540">
    <property type="entry name" value="P-loop containing nucleoside triphosphate hydrolases"/>
    <property type="match status" value="1"/>
</dbReference>
<dbReference type="InterPro" id="IPR027417">
    <property type="entry name" value="P-loop_NTPase"/>
</dbReference>
<evidence type="ECO:0000256" key="9">
    <source>
        <dbReference type="PROSITE-ProRule" id="PRU00708"/>
    </source>
</evidence>
<evidence type="ECO:0000256" key="8">
    <source>
        <dbReference type="ARBA" id="ARBA00022777"/>
    </source>
</evidence>
<dbReference type="Gene3D" id="1.25.40.10">
    <property type="entry name" value="Tetratricopeptide repeat domain"/>
    <property type="match status" value="2"/>
</dbReference>
<evidence type="ECO:0000256" key="6">
    <source>
        <dbReference type="ARBA" id="ARBA00022737"/>
    </source>
</evidence>
<dbReference type="Pfam" id="PF13812">
    <property type="entry name" value="PPR_3"/>
    <property type="match status" value="1"/>
</dbReference>
<dbReference type="EC" id="2.7.4.3" evidence="4"/>
<dbReference type="HAMAP" id="MF_00235">
    <property type="entry name" value="Adenylate_kinase_Adk"/>
    <property type="match status" value="1"/>
</dbReference>
<dbReference type="GO" id="GO:0005524">
    <property type="term" value="F:ATP binding"/>
    <property type="evidence" value="ECO:0007669"/>
    <property type="project" value="InterPro"/>
</dbReference>
<dbReference type="Proteomes" id="UP000825729">
    <property type="component" value="Unassembled WGS sequence"/>
</dbReference>
<keyword evidence="12" id="KW-1185">Reference proteome</keyword>
<dbReference type="Pfam" id="PF25245">
    <property type="entry name" value="TPR_At1g68980"/>
    <property type="match status" value="1"/>
</dbReference>
<dbReference type="Pfam" id="PF01535">
    <property type="entry name" value="PPR"/>
    <property type="match status" value="1"/>
</dbReference>
<dbReference type="Gene3D" id="3.40.50.300">
    <property type="entry name" value="P-loop containing nucleotide triphosphate hydrolases"/>
    <property type="match status" value="1"/>
</dbReference>
<feature type="domain" description="At1g68980-like TPR repeats" evidence="10">
    <location>
        <begin position="453"/>
        <end position="576"/>
    </location>
</feature>
<feature type="repeat" description="PPR" evidence="9">
    <location>
        <begin position="939"/>
        <end position="973"/>
    </location>
</feature>
<proteinExistence type="inferred from homology"/>
<evidence type="ECO:0000256" key="1">
    <source>
        <dbReference type="ARBA" id="ARBA00000582"/>
    </source>
</evidence>
<dbReference type="InterPro" id="IPR002885">
    <property type="entry name" value="PPR_rpt"/>
</dbReference>
<reference evidence="11 12" key="1">
    <citation type="submission" date="2021-07" db="EMBL/GenBank/DDBJ databases">
        <title>The Aristolochia fimbriata genome: insights into angiosperm evolution, floral development and chemical biosynthesis.</title>
        <authorList>
            <person name="Jiao Y."/>
        </authorList>
    </citation>
    <scope>NUCLEOTIDE SEQUENCE [LARGE SCALE GENOMIC DNA]</scope>
    <source>
        <strain evidence="11">IBCAS-2021</strain>
        <tissue evidence="11">Leaf</tissue>
    </source>
</reference>
<dbReference type="InterPro" id="IPR011990">
    <property type="entry name" value="TPR-like_helical_dom_sf"/>
</dbReference>
<feature type="repeat" description="PPR" evidence="9">
    <location>
        <begin position="858"/>
        <end position="892"/>
    </location>
</feature>
<dbReference type="InterPro" id="IPR000850">
    <property type="entry name" value="Adenylat/UMP-CMP_kin"/>
</dbReference>
<evidence type="ECO:0000256" key="3">
    <source>
        <dbReference type="ARBA" id="ARBA00007626"/>
    </source>
</evidence>
<dbReference type="PANTHER" id="PTHR46598">
    <property type="entry name" value="BNAC05G43320D PROTEIN"/>
    <property type="match status" value="1"/>
</dbReference>
<comment type="similarity">
    <text evidence="2">Belongs to the adenylate kinase family.</text>
</comment>
<evidence type="ECO:0000259" key="10">
    <source>
        <dbReference type="Pfam" id="PF25245"/>
    </source>
</evidence>
<organism evidence="11 12">
    <name type="scientific">Aristolochia fimbriata</name>
    <name type="common">White veined hardy Dutchman's pipe vine</name>
    <dbReference type="NCBI Taxonomy" id="158543"/>
    <lineage>
        <taxon>Eukaryota</taxon>
        <taxon>Viridiplantae</taxon>
        <taxon>Streptophyta</taxon>
        <taxon>Embryophyta</taxon>
        <taxon>Tracheophyta</taxon>
        <taxon>Spermatophyta</taxon>
        <taxon>Magnoliopsida</taxon>
        <taxon>Magnoliidae</taxon>
        <taxon>Piperales</taxon>
        <taxon>Aristolochiaceae</taxon>
        <taxon>Aristolochia</taxon>
    </lineage>
</organism>
<dbReference type="PANTHER" id="PTHR46598:SF3">
    <property type="entry name" value="OS07G0495300 PROTEIN"/>
    <property type="match status" value="1"/>
</dbReference>
<comment type="similarity">
    <text evidence="3">Belongs to the PPR family. P subfamily.</text>
</comment>
<comment type="catalytic activity">
    <reaction evidence="1">
        <text>AMP + ATP = 2 ADP</text>
        <dbReference type="Rhea" id="RHEA:12973"/>
        <dbReference type="ChEBI" id="CHEBI:30616"/>
        <dbReference type="ChEBI" id="CHEBI:456215"/>
        <dbReference type="ChEBI" id="CHEBI:456216"/>
        <dbReference type="EC" id="2.7.4.3"/>
    </reaction>
</comment>
<accession>A0AAV7EV52</accession>
<evidence type="ECO:0000256" key="2">
    <source>
        <dbReference type="ARBA" id="ARBA00007220"/>
    </source>
</evidence>
<protein>
    <recommendedName>
        <fullName evidence="4">adenylate kinase</fullName>
        <ecNumber evidence="4">2.7.4.3</ecNumber>
    </recommendedName>
</protein>
<comment type="caution">
    <text evidence="11">The sequence shown here is derived from an EMBL/GenBank/DDBJ whole genome shotgun (WGS) entry which is preliminary data.</text>
</comment>
<keyword evidence="5" id="KW-0808">Transferase</keyword>
<name>A0AAV7EV52_ARIFI</name>
<dbReference type="NCBIfam" id="TIGR01351">
    <property type="entry name" value="adk"/>
    <property type="match status" value="1"/>
</dbReference>
<dbReference type="GO" id="GO:0004017">
    <property type="term" value="F:AMP kinase activity"/>
    <property type="evidence" value="ECO:0007669"/>
    <property type="project" value="UniProtKB-EC"/>
</dbReference>
<evidence type="ECO:0000313" key="11">
    <source>
        <dbReference type="EMBL" id="KAG9452519.1"/>
    </source>
</evidence>
<keyword evidence="8" id="KW-0418">Kinase</keyword>